<evidence type="ECO:0000256" key="2">
    <source>
        <dbReference type="ARBA" id="ARBA00008077"/>
    </source>
</evidence>
<dbReference type="PANTHER" id="PTHR11309:SF126">
    <property type="entry name" value="FRIZZLED-2"/>
    <property type="match status" value="1"/>
</dbReference>
<evidence type="ECO:0000259" key="11">
    <source>
        <dbReference type="PROSITE" id="PS50038"/>
    </source>
</evidence>
<dbReference type="PANTHER" id="PTHR11309">
    <property type="entry name" value="FRIZZLED"/>
    <property type="match status" value="1"/>
</dbReference>
<feature type="transmembrane region" description="Helical" evidence="10">
    <location>
        <begin position="558"/>
        <end position="580"/>
    </location>
</feature>
<dbReference type="InterPro" id="IPR036790">
    <property type="entry name" value="Frizzled_dom_sf"/>
</dbReference>
<evidence type="ECO:0000256" key="5">
    <source>
        <dbReference type="ARBA" id="ARBA00022989"/>
    </source>
</evidence>
<dbReference type="EMBL" id="AB181911">
    <property type="protein sequence ID" value="BAD93241.1"/>
    <property type="molecule type" value="mRNA"/>
</dbReference>
<dbReference type="SMART" id="SM01330">
    <property type="entry name" value="Frizzled"/>
    <property type="match status" value="1"/>
</dbReference>
<gene>
    <name evidence="13" type="primary">DjfzA</name>
</gene>
<organism evidence="13">
    <name type="scientific">Dugesia japonica</name>
    <name type="common">Planarian</name>
    <dbReference type="NCBI Taxonomy" id="6161"/>
    <lineage>
        <taxon>Eukaryota</taxon>
        <taxon>Metazoa</taxon>
        <taxon>Spiralia</taxon>
        <taxon>Lophotrochozoa</taxon>
        <taxon>Platyhelminthes</taxon>
        <taxon>Rhabditophora</taxon>
        <taxon>Seriata</taxon>
        <taxon>Tricladida</taxon>
        <taxon>Continenticola</taxon>
        <taxon>Geoplanoidea</taxon>
        <taxon>Dugesiidae</taxon>
        <taxon>Dugesia</taxon>
    </lineage>
</organism>
<feature type="domain" description="FZ" evidence="11">
    <location>
        <begin position="31"/>
        <end position="152"/>
    </location>
</feature>
<keyword evidence="6 10" id="KW-0472">Membrane</keyword>
<feature type="disulfide bond" evidence="9">
    <location>
        <begin position="112"/>
        <end position="136"/>
    </location>
</feature>
<feature type="transmembrane region" description="Helical" evidence="10">
    <location>
        <begin position="255"/>
        <end position="282"/>
    </location>
</feature>
<dbReference type="Pfam" id="PF01392">
    <property type="entry name" value="Fz"/>
    <property type="match status" value="1"/>
</dbReference>
<dbReference type="GO" id="GO:0005886">
    <property type="term" value="C:plasma membrane"/>
    <property type="evidence" value="ECO:0007669"/>
    <property type="project" value="TreeGrafter"/>
</dbReference>
<dbReference type="Pfam" id="PF01534">
    <property type="entry name" value="Frizzled"/>
    <property type="match status" value="1"/>
</dbReference>
<keyword evidence="5 10" id="KW-1133">Transmembrane helix</keyword>
<feature type="domain" description="G-protein coupled receptors family 2 profile 2" evidence="12">
    <location>
        <begin position="258"/>
        <end position="461"/>
    </location>
</feature>
<evidence type="ECO:0000259" key="12">
    <source>
        <dbReference type="PROSITE" id="PS50261"/>
    </source>
</evidence>
<dbReference type="InterPro" id="IPR015526">
    <property type="entry name" value="Frizzled/SFRP"/>
</dbReference>
<feature type="transmembrane region" description="Helical" evidence="10">
    <location>
        <begin position="395"/>
        <end position="414"/>
    </location>
</feature>
<keyword evidence="7 9" id="KW-1015">Disulfide bond</keyword>
<feature type="transmembrane region" description="Helical" evidence="10">
    <location>
        <begin position="294"/>
        <end position="315"/>
    </location>
</feature>
<evidence type="ECO:0000313" key="13">
    <source>
        <dbReference type="EMBL" id="BAD93241.1"/>
    </source>
</evidence>
<feature type="disulfide bond" evidence="9">
    <location>
        <begin position="36"/>
        <end position="97"/>
    </location>
</feature>
<dbReference type="InterPro" id="IPR017981">
    <property type="entry name" value="GPCR_2-like_7TM"/>
</dbReference>
<dbReference type="GO" id="GO:0042813">
    <property type="term" value="F:Wnt receptor activity"/>
    <property type="evidence" value="ECO:0007669"/>
    <property type="project" value="TreeGrafter"/>
</dbReference>
<dbReference type="Gene3D" id="1.20.1070.10">
    <property type="entry name" value="Rhodopsin 7-helix transmembrane proteins"/>
    <property type="match status" value="1"/>
</dbReference>
<evidence type="ECO:0000256" key="8">
    <source>
        <dbReference type="ARBA" id="ARBA00023170"/>
    </source>
</evidence>
<dbReference type="GO" id="GO:0017147">
    <property type="term" value="F:Wnt-protein binding"/>
    <property type="evidence" value="ECO:0007669"/>
    <property type="project" value="TreeGrafter"/>
</dbReference>
<dbReference type="PRINTS" id="PR00489">
    <property type="entry name" value="FRIZZLED"/>
</dbReference>
<dbReference type="SMART" id="SM00063">
    <property type="entry name" value="FRI"/>
    <property type="match status" value="1"/>
</dbReference>
<evidence type="ECO:0000256" key="4">
    <source>
        <dbReference type="ARBA" id="ARBA00022692"/>
    </source>
</evidence>
<dbReference type="SUPFAM" id="SSF63501">
    <property type="entry name" value="Frizzled cysteine-rich domain"/>
    <property type="match status" value="1"/>
</dbReference>
<evidence type="ECO:0000256" key="3">
    <source>
        <dbReference type="ARBA" id="ARBA00022473"/>
    </source>
</evidence>
<comment type="subcellular location">
    <subcellularLocation>
        <location evidence="1">Membrane</location>
        <topology evidence="1">Multi-pass membrane protein</topology>
    </subcellularLocation>
</comment>
<accession>Q589S5</accession>
<evidence type="ECO:0000256" key="9">
    <source>
        <dbReference type="PROSITE-ProRule" id="PRU00090"/>
    </source>
</evidence>
<feature type="transmembrane region" description="Helical" evidence="10">
    <location>
        <begin position="434"/>
        <end position="459"/>
    </location>
</feature>
<dbReference type="GO" id="GO:0035567">
    <property type="term" value="P:non-canonical Wnt signaling pathway"/>
    <property type="evidence" value="ECO:0007669"/>
    <property type="project" value="TreeGrafter"/>
</dbReference>
<dbReference type="GO" id="GO:0060070">
    <property type="term" value="P:canonical Wnt signaling pathway"/>
    <property type="evidence" value="ECO:0007669"/>
    <property type="project" value="TreeGrafter"/>
</dbReference>
<evidence type="ECO:0000256" key="1">
    <source>
        <dbReference type="ARBA" id="ARBA00004141"/>
    </source>
</evidence>
<dbReference type="AlphaFoldDB" id="Q589S5"/>
<keyword evidence="3" id="KW-0217">Developmental protein</keyword>
<dbReference type="Gene3D" id="1.10.2000.10">
    <property type="entry name" value="Frizzled cysteine-rich domain"/>
    <property type="match status" value="1"/>
</dbReference>
<feature type="transmembrane region" description="Helical" evidence="10">
    <location>
        <begin position="506"/>
        <end position="527"/>
    </location>
</feature>
<evidence type="ECO:0000256" key="7">
    <source>
        <dbReference type="ARBA" id="ARBA00023157"/>
    </source>
</evidence>
<name>Q589S5_DUGJA</name>
<dbReference type="CDD" id="cd07456">
    <property type="entry name" value="CRD_FZ5_like"/>
    <property type="match status" value="1"/>
</dbReference>
<keyword evidence="4 10" id="KW-0812">Transmembrane</keyword>
<keyword evidence="8 13" id="KW-0675">Receptor</keyword>
<dbReference type="PROSITE" id="PS50261">
    <property type="entry name" value="G_PROTEIN_RECEP_F2_4"/>
    <property type="match status" value="1"/>
</dbReference>
<feature type="disulfide bond" evidence="9">
    <location>
        <begin position="108"/>
        <end position="149"/>
    </location>
</feature>
<feature type="disulfide bond" evidence="9">
    <location>
        <begin position="81"/>
        <end position="119"/>
    </location>
</feature>
<reference evidence="13" key="1">
    <citation type="submission" date="2004-06" db="EMBL/GenBank/DDBJ databases">
        <title>WNT signaling is required for brain pattern formation in planarian.</title>
        <authorList>
            <person name="Kobayashi C."/>
            <person name="Ogawa K."/>
            <person name="Mineta K."/>
            <person name="Nakazawa M."/>
            <person name="Ikeo K."/>
            <person name="Gojobori T."/>
            <person name="Agata K."/>
        </authorList>
    </citation>
    <scope>NUCLEOTIDE SEQUENCE</scope>
    <source>
        <strain evidence="13">GI</strain>
    </source>
</reference>
<comment type="similarity">
    <text evidence="2">Belongs to the G-protein coupled receptor Fz/Smo family.</text>
</comment>
<feature type="transmembrane region" description="Helical" evidence="10">
    <location>
        <begin position="353"/>
        <end position="375"/>
    </location>
</feature>
<evidence type="ECO:0000256" key="6">
    <source>
        <dbReference type="ARBA" id="ARBA00023136"/>
    </source>
</evidence>
<evidence type="ECO:0000256" key="10">
    <source>
        <dbReference type="SAM" id="Phobius"/>
    </source>
</evidence>
<protein>
    <submittedName>
        <fullName evidence="13">Frizzled receptor</fullName>
    </submittedName>
</protein>
<feature type="disulfide bond" evidence="9">
    <location>
        <begin position="44"/>
        <end position="90"/>
    </location>
</feature>
<dbReference type="InterPro" id="IPR000539">
    <property type="entry name" value="Frizzled/Smoothened_7TM"/>
</dbReference>
<proteinExistence type="evidence at transcript level"/>
<sequence>MFKVTVKVLYSQWFLIVFLYIGQICMAVPDLRASRCEDLVMPLCRGLWYNRTRMPNMFNHETQEEAGHQAQQFMYLVTIKCSPDLHFFLCSIYTPICVENYDKPLPPCRSICQRSKDGCTPIMRNYGFSWPSQMSCDQFPEGSTDKQLCMERDISSTTLAPVIMKPTPLIQVDDDDIINNNNNNQNELETKPLQRVEKIIPTNNRSSNVRCNCKCRSPMIKIDSVHHAYYNKVYTGGIINCAWPCRSPFIENNRYYLISLWLSISVGLIFICCISSLLTFFLNRLELIQPPHRFVAYICCCQIGMSIGFIIRLVAGHYKTVCFQPDYKPIHESLLLMLRFQNSAPSVCSISFLFTYFFFFASVLWWWLLCLTWFFSDGLGWSSSMIDKYSQLYHFIAWFFPGIFSMLALTMSAVDGDPVTGLCLVGNINRQHLITFLLAPLCVFTCSGLFFLACGFLSVTKCDQSSSHRSKLSVPVSPRTISTDTSVESAASSLPKITTSSITKCFYGFLGLICSIPLCLTTGSIVYEMRWRSHWEVLTTCSCLNEMESNSYLSTPSILLYILKYSGFFAIGIICGPWIWPMQTFNTWLEPIIHLFLCKSNQGNRDTFCKPKPTHICQAQPLCNTSYTITTTCHRQDCLLEPSNTNDSLLMSSLKPLPKCQHRFPTSRLHEISVDHTIAPDAESYASYQSLSNYNPNHLKHPHEFYEFYKKNNMSKNWPVFH</sequence>
<dbReference type="InterPro" id="IPR020067">
    <property type="entry name" value="Frizzled_dom"/>
</dbReference>
<dbReference type="PROSITE" id="PS50038">
    <property type="entry name" value="FZ"/>
    <property type="match status" value="1"/>
</dbReference>